<dbReference type="Proteomes" id="UP000282837">
    <property type="component" value="Unassembled WGS sequence"/>
</dbReference>
<accession>A0A437MX11</accession>
<dbReference type="AlphaFoldDB" id="A0A437MX11"/>
<sequence>MPPESPFLEALQGANFSFTARPEPVAGDLRMSWGIGVVLLSLLHSRGKKASFLKLQFLAHSIRTEGSREQVNAVLRGERKTSDVQVRVEPWLNRAVAFAHGLKYVTVNKGKTISLTPLGQNVASAIDVNSEVLQRERAFLTIVAKRATEDIVTRIWRMESLL</sequence>
<dbReference type="RefSeq" id="WP_127711996.1">
    <property type="nucleotide sequence ID" value="NZ_SACO01000025.1"/>
</dbReference>
<protein>
    <submittedName>
        <fullName evidence="1">Uncharacterized protein</fullName>
    </submittedName>
</protein>
<reference evidence="1 2" key="1">
    <citation type="submission" date="2019-01" db="EMBL/GenBank/DDBJ databases">
        <authorList>
            <person name="Chen W.-M."/>
        </authorList>
    </citation>
    <scope>NUCLEOTIDE SEQUENCE [LARGE SCALE GENOMIC DNA]</scope>
    <source>
        <strain evidence="1 2">FSY-9</strain>
    </source>
</reference>
<comment type="caution">
    <text evidence="1">The sequence shown here is derived from an EMBL/GenBank/DDBJ whole genome shotgun (WGS) entry which is preliminary data.</text>
</comment>
<organism evidence="1 2">
    <name type="scientific">Novosphingobium umbonatum</name>
    <dbReference type="NCBI Taxonomy" id="1908524"/>
    <lineage>
        <taxon>Bacteria</taxon>
        <taxon>Pseudomonadati</taxon>
        <taxon>Pseudomonadota</taxon>
        <taxon>Alphaproteobacteria</taxon>
        <taxon>Sphingomonadales</taxon>
        <taxon>Sphingomonadaceae</taxon>
        <taxon>Novosphingobium</taxon>
    </lineage>
</organism>
<gene>
    <name evidence="1" type="ORF">EOE18_17690</name>
</gene>
<dbReference type="OrthoDB" id="7848342at2"/>
<evidence type="ECO:0000313" key="1">
    <source>
        <dbReference type="EMBL" id="RVU02202.1"/>
    </source>
</evidence>
<proteinExistence type="predicted"/>
<evidence type="ECO:0000313" key="2">
    <source>
        <dbReference type="Proteomes" id="UP000282837"/>
    </source>
</evidence>
<keyword evidence="2" id="KW-1185">Reference proteome</keyword>
<name>A0A437MX11_9SPHN</name>
<dbReference type="EMBL" id="SACO01000025">
    <property type="protein sequence ID" value="RVU02202.1"/>
    <property type="molecule type" value="Genomic_DNA"/>
</dbReference>